<dbReference type="CDD" id="cd12148">
    <property type="entry name" value="fungal_TF_MHR"/>
    <property type="match status" value="1"/>
</dbReference>
<feature type="region of interest" description="Disordered" evidence="6">
    <location>
        <begin position="628"/>
        <end position="647"/>
    </location>
</feature>
<dbReference type="Gene3D" id="4.10.240.10">
    <property type="entry name" value="Zn(2)-C6 fungal-type DNA-binding domain"/>
    <property type="match status" value="1"/>
</dbReference>
<reference evidence="8" key="1">
    <citation type="journal article" date="2020" name="Stud. Mycol.">
        <title>101 Dothideomycetes genomes: a test case for predicting lifestyles and emergence of pathogens.</title>
        <authorList>
            <person name="Haridas S."/>
            <person name="Albert R."/>
            <person name="Binder M."/>
            <person name="Bloem J."/>
            <person name="Labutti K."/>
            <person name="Salamov A."/>
            <person name="Andreopoulos B."/>
            <person name="Baker S."/>
            <person name="Barry K."/>
            <person name="Bills G."/>
            <person name="Bluhm B."/>
            <person name="Cannon C."/>
            <person name="Castanera R."/>
            <person name="Culley D."/>
            <person name="Daum C."/>
            <person name="Ezra D."/>
            <person name="Gonzalez J."/>
            <person name="Henrissat B."/>
            <person name="Kuo A."/>
            <person name="Liang C."/>
            <person name="Lipzen A."/>
            <person name="Lutzoni F."/>
            <person name="Magnuson J."/>
            <person name="Mondo S."/>
            <person name="Nolan M."/>
            <person name="Ohm R."/>
            <person name="Pangilinan J."/>
            <person name="Park H.-J."/>
            <person name="Ramirez L."/>
            <person name="Alfaro M."/>
            <person name="Sun H."/>
            <person name="Tritt A."/>
            <person name="Yoshinaga Y."/>
            <person name="Zwiers L.-H."/>
            <person name="Turgeon B."/>
            <person name="Goodwin S."/>
            <person name="Spatafora J."/>
            <person name="Crous P."/>
            <person name="Grigoriev I."/>
        </authorList>
    </citation>
    <scope>NUCLEOTIDE SEQUENCE</scope>
    <source>
        <strain evidence="8">CBS 122368</strain>
    </source>
</reference>
<evidence type="ECO:0000313" key="8">
    <source>
        <dbReference type="EMBL" id="KAF2251377.1"/>
    </source>
</evidence>
<evidence type="ECO:0000256" key="4">
    <source>
        <dbReference type="ARBA" id="ARBA00023163"/>
    </source>
</evidence>
<dbReference type="PROSITE" id="PS00463">
    <property type="entry name" value="ZN2_CY6_FUNGAL_1"/>
    <property type="match status" value="1"/>
</dbReference>
<dbReference type="GO" id="GO:0008270">
    <property type="term" value="F:zinc ion binding"/>
    <property type="evidence" value="ECO:0007669"/>
    <property type="project" value="InterPro"/>
</dbReference>
<organism evidence="8 9">
    <name type="scientific">Trematosphaeria pertusa</name>
    <dbReference type="NCBI Taxonomy" id="390896"/>
    <lineage>
        <taxon>Eukaryota</taxon>
        <taxon>Fungi</taxon>
        <taxon>Dikarya</taxon>
        <taxon>Ascomycota</taxon>
        <taxon>Pezizomycotina</taxon>
        <taxon>Dothideomycetes</taxon>
        <taxon>Pleosporomycetidae</taxon>
        <taxon>Pleosporales</taxon>
        <taxon>Massarineae</taxon>
        <taxon>Trematosphaeriaceae</taxon>
        <taxon>Trematosphaeria</taxon>
    </lineage>
</organism>
<keyword evidence="4" id="KW-0804">Transcription</keyword>
<dbReference type="GeneID" id="54584277"/>
<evidence type="ECO:0000256" key="5">
    <source>
        <dbReference type="ARBA" id="ARBA00023242"/>
    </source>
</evidence>
<dbReference type="SMART" id="SM00906">
    <property type="entry name" value="Fungal_trans"/>
    <property type="match status" value="1"/>
</dbReference>
<dbReference type="InterPro" id="IPR036864">
    <property type="entry name" value="Zn2-C6_fun-type_DNA-bd_sf"/>
</dbReference>
<evidence type="ECO:0000256" key="2">
    <source>
        <dbReference type="ARBA" id="ARBA00022723"/>
    </source>
</evidence>
<dbReference type="EMBL" id="ML987193">
    <property type="protein sequence ID" value="KAF2251377.1"/>
    <property type="molecule type" value="Genomic_DNA"/>
</dbReference>
<dbReference type="CDD" id="cd00067">
    <property type="entry name" value="GAL4"/>
    <property type="match status" value="2"/>
</dbReference>
<dbReference type="OrthoDB" id="103349at2759"/>
<feature type="domain" description="Zn(2)-C6 fungal-type" evidence="7">
    <location>
        <begin position="68"/>
        <end position="98"/>
    </location>
</feature>
<protein>
    <recommendedName>
        <fullName evidence="7">Zn(2)-C6 fungal-type domain-containing protein</fullName>
    </recommendedName>
</protein>
<gene>
    <name evidence="8" type="ORF">BU26DRAFT_530226</name>
</gene>
<dbReference type="Pfam" id="PF00172">
    <property type="entry name" value="Zn_clus"/>
    <property type="match status" value="1"/>
</dbReference>
<dbReference type="Pfam" id="PF04082">
    <property type="entry name" value="Fungal_trans"/>
    <property type="match status" value="1"/>
</dbReference>
<dbReference type="GO" id="GO:0003677">
    <property type="term" value="F:DNA binding"/>
    <property type="evidence" value="ECO:0007669"/>
    <property type="project" value="InterPro"/>
</dbReference>
<evidence type="ECO:0000259" key="7">
    <source>
        <dbReference type="PROSITE" id="PS50048"/>
    </source>
</evidence>
<dbReference type="InterPro" id="IPR001138">
    <property type="entry name" value="Zn2Cys6_DnaBD"/>
</dbReference>
<dbReference type="GO" id="GO:0006351">
    <property type="term" value="P:DNA-templated transcription"/>
    <property type="evidence" value="ECO:0007669"/>
    <property type="project" value="InterPro"/>
</dbReference>
<dbReference type="PANTHER" id="PTHR47338:SF7">
    <property type="entry name" value="ZN(II)2CYS6 TRANSCRIPTION FACTOR (EUROFUNG)"/>
    <property type="match status" value="1"/>
</dbReference>
<dbReference type="InterPro" id="IPR007219">
    <property type="entry name" value="XnlR_reg_dom"/>
</dbReference>
<comment type="subcellular location">
    <subcellularLocation>
        <location evidence="1">Nucleus</location>
    </subcellularLocation>
</comment>
<accession>A0A6A6IMB6</accession>
<evidence type="ECO:0000256" key="3">
    <source>
        <dbReference type="ARBA" id="ARBA00023015"/>
    </source>
</evidence>
<evidence type="ECO:0000256" key="6">
    <source>
        <dbReference type="SAM" id="MobiDB-lite"/>
    </source>
</evidence>
<dbReference type="PROSITE" id="PS50048">
    <property type="entry name" value="ZN2_CY6_FUNGAL_2"/>
    <property type="match status" value="1"/>
</dbReference>
<dbReference type="Proteomes" id="UP000800094">
    <property type="component" value="Unassembled WGS sequence"/>
</dbReference>
<dbReference type="PANTHER" id="PTHR47338">
    <property type="entry name" value="ZN(II)2CYS6 TRANSCRIPTION FACTOR (EUROFUNG)-RELATED"/>
    <property type="match status" value="1"/>
</dbReference>
<keyword evidence="5" id="KW-0539">Nucleus</keyword>
<dbReference type="GO" id="GO:0000981">
    <property type="term" value="F:DNA-binding transcription factor activity, RNA polymerase II-specific"/>
    <property type="evidence" value="ECO:0007669"/>
    <property type="project" value="InterPro"/>
</dbReference>
<keyword evidence="3" id="KW-0805">Transcription regulation</keyword>
<dbReference type="SUPFAM" id="SSF57701">
    <property type="entry name" value="Zn2/Cys6 DNA-binding domain"/>
    <property type="match status" value="1"/>
</dbReference>
<evidence type="ECO:0000313" key="9">
    <source>
        <dbReference type="Proteomes" id="UP000800094"/>
    </source>
</evidence>
<dbReference type="AlphaFoldDB" id="A0A6A6IMB6"/>
<dbReference type="InterPro" id="IPR050815">
    <property type="entry name" value="TF_fung"/>
</dbReference>
<keyword evidence="2" id="KW-0479">Metal-binding</keyword>
<dbReference type="GO" id="GO:0005634">
    <property type="term" value="C:nucleus"/>
    <property type="evidence" value="ECO:0007669"/>
    <property type="project" value="UniProtKB-SubCell"/>
</dbReference>
<keyword evidence="9" id="KW-1185">Reference proteome</keyword>
<dbReference type="RefSeq" id="XP_033686381.1">
    <property type="nucleotide sequence ID" value="XM_033830947.1"/>
</dbReference>
<dbReference type="SMART" id="SM00066">
    <property type="entry name" value="GAL4"/>
    <property type="match status" value="2"/>
</dbReference>
<proteinExistence type="predicted"/>
<sequence>MSSSKVMKKANFGGQVKCDERPGGCLNCERLQLNCVQPTAEGAGSSVKEQADHARALTGIKRKRTFRVCVPCRQSKIRCSGERPSCSRCRQRATTCVYDAEAAEPAWVHSVAPSATHGSAQETMTSTPSPPVPQNALASISTSLQNADLPPSLAWLFAPELPQKPKLHSLLEAYFTNVYPLRVFAFVHKPSFMRMLEEGLLTDTSDQALLHIMCALGARFYALDYSESYSPLPRELIQNAGSQWAKTAEEMFFADYSTISVTKLQVLVLLHDHEARTGNYAGSFLLTGLIIRMAHALQLNLEYSRDILCKEEPHGSNEISAREARRRLMWACYVVDVWAGSGVDQLTILSEKDIKLQLPCNERQFLLQIPCVTECLQPGEVLDFIPKEDLPERPIENMGISAYFVRIVHIWQRVLRYIKHPNEVQPPWIPGSEFANLVDDLHAWKQSLPSWLDFSSDNIYIRRASSQLGALFLVHCMYHHVLCDLHRISLPDLFKVQEPYVFPPDQLPFMASLQTACFENAQRISVLITTILQHGLKQLADSILPSFVYNSSRIMLYYIARILDRSKPDAATVISRTIELVDHNNKALHDMSQLYPLADQLYLTTQRWLDTVRASVAVGQPTAYIAPQDSSNLSTTGAGPSPSGTVETISESQFNPLPLYGTSQEMAGEAPGSSVVSSSSSTFNTYVPAPGYPYTTAPAPEPLQIGAQPSLLAMQNASASQSDQTVSPYYSGMENLDQPMFDLNDLQNFFEWENGENAPSTGIEGFGPLGWNNLSSMQ</sequence>
<name>A0A6A6IMB6_9PLEO</name>
<evidence type="ECO:0000256" key="1">
    <source>
        <dbReference type="ARBA" id="ARBA00004123"/>
    </source>
</evidence>